<organism evidence="3">
    <name type="scientific">Phaffia rhodozyma</name>
    <name type="common">Yeast</name>
    <name type="synonym">Xanthophyllomyces dendrorhous</name>
    <dbReference type="NCBI Taxonomy" id="264483"/>
    <lineage>
        <taxon>Eukaryota</taxon>
        <taxon>Fungi</taxon>
        <taxon>Dikarya</taxon>
        <taxon>Basidiomycota</taxon>
        <taxon>Agaricomycotina</taxon>
        <taxon>Tremellomycetes</taxon>
        <taxon>Cystofilobasidiales</taxon>
        <taxon>Mrakiaceae</taxon>
        <taxon>Phaffia</taxon>
    </lineage>
</organism>
<dbReference type="PANTHER" id="PTHR23048">
    <property type="entry name" value="MYOSIN LIGHT CHAIN 1, 3"/>
    <property type="match status" value="1"/>
</dbReference>
<dbReference type="EMBL" id="LN483167">
    <property type="protein sequence ID" value="CDZ96989.1"/>
    <property type="molecule type" value="Genomic_DNA"/>
</dbReference>
<protein>
    <submittedName>
        <fullName evidence="3">Myosin regulatory light chain cdc4</fullName>
    </submittedName>
</protein>
<dbReference type="GO" id="GO:0016460">
    <property type="term" value="C:myosin II complex"/>
    <property type="evidence" value="ECO:0007669"/>
    <property type="project" value="TreeGrafter"/>
</dbReference>
<evidence type="ECO:0000313" key="3">
    <source>
        <dbReference type="EMBL" id="CDZ96989.1"/>
    </source>
</evidence>
<dbReference type="GO" id="GO:1903475">
    <property type="term" value="P:mitotic actomyosin contractile ring assembly"/>
    <property type="evidence" value="ECO:0007669"/>
    <property type="project" value="TreeGrafter"/>
</dbReference>
<feature type="domain" description="EF-hand" evidence="2">
    <location>
        <begin position="6"/>
        <end position="41"/>
    </location>
</feature>
<evidence type="ECO:0000259" key="2">
    <source>
        <dbReference type="PROSITE" id="PS50222"/>
    </source>
</evidence>
<dbReference type="InterPro" id="IPR050230">
    <property type="entry name" value="CALM/Myosin/TropC-like"/>
</dbReference>
<dbReference type="AlphaFoldDB" id="A0A0F7SI73"/>
<name>A0A0F7SI73_PHARH</name>
<dbReference type="InterPro" id="IPR002048">
    <property type="entry name" value="EF_hand_dom"/>
</dbReference>
<proteinExistence type="predicted"/>
<dbReference type="Pfam" id="PF13405">
    <property type="entry name" value="EF-hand_6"/>
    <property type="match status" value="1"/>
</dbReference>
<keyword evidence="1" id="KW-0677">Repeat</keyword>
<reference evidence="3" key="1">
    <citation type="submission" date="2014-08" db="EMBL/GenBank/DDBJ databases">
        <authorList>
            <person name="Sharma Rahul"/>
            <person name="Thines Marco"/>
        </authorList>
    </citation>
    <scope>NUCLEOTIDE SEQUENCE</scope>
</reference>
<dbReference type="SUPFAM" id="SSF47473">
    <property type="entry name" value="EF-hand"/>
    <property type="match status" value="1"/>
</dbReference>
<dbReference type="FunFam" id="1.10.238.10:FF:000001">
    <property type="entry name" value="Calmodulin 1"/>
    <property type="match status" value="1"/>
</dbReference>
<dbReference type="Gene3D" id="1.10.238.10">
    <property type="entry name" value="EF-hand"/>
    <property type="match status" value="2"/>
</dbReference>
<dbReference type="Pfam" id="PF13499">
    <property type="entry name" value="EF-hand_7"/>
    <property type="match status" value="1"/>
</dbReference>
<dbReference type="CDD" id="cd00051">
    <property type="entry name" value="EFh"/>
    <property type="match status" value="1"/>
</dbReference>
<accession>A0A0F7SI73</accession>
<sequence length="145" mass="15799">MVSTSASQDSTKEAFFLFDKKGRGLISADQLGDLLRALGQNPTQAEVGQLTSRVGSDVDYNTFVQILNRPGGWEPAGTLAEFTKAFKVFDKEDSGRIAVGEVKYILTQLGEKMEESEVEELLKMASVTPDGQVNYEAFIKTVLAA</sequence>
<dbReference type="PANTHER" id="PTHR23048:SF0">
    <property type="entry name" value="CALMODULIN LIKE 3"/>
    <property type="match status" value="1"/>
</dbReference>
<evidence type="ECO:0000256" key="1">
    <source>
        <dbReference type="ARBA" id="ARBA00022737"/>
    </source>
</evidence>
<dbReference type="PROSITE" id="PS50222">
    <property type="entry name" value="EF_HAND_2"/>
    <property type="match status" value="2"/>
</dbReference>
<dbReference type="InterPro" id="IPR011992">
    <property type="entry name" value="EF-hand-dom_pair"/>
</dbReference>
<feature type="domain" description="EF-hand" evidence="2">
    <location>
        <begin position="77"/>
        <end position="112"/>
    </location>
</feature>
<dbReference type="SMART" id="SM00054">
    <property type="entry name" value="EFh"/>
    <property type="match status" value="3"/>
</dbReference>
<dbReference type="GO" id="GO:0005509">
    <property type="term" value="F:calcium ion binding"/>
    <property type="evidence" value="ECO:0007669"/>
    <property type="project" value="InterPro"/>
</dbReference>